<feature type="transmembrane region" description="Helical" evidence="9">
    <location>
        <begin position="332"/>
        <end position="352"/>
    </location>
</feature>
<evidence type="ECO:0000256" key="6">
    <source>
        <dbReference type="ARBA" id="ARBA00023065"/>
    </source>
</evidence>
<evidence type="ECO:0000256" key="2">
    <source>
        <dbReference type="ARBA" id="ARBA00022448"/>
    </source>
</evidence>
<comment type="subcellular location">
    <subcellularLocation>
        <location evidence="1">Cell membrane</location>
        <topology evidence="1">Multi-pass membrane protein</topology>
    </subcellularLocation>
</comment>
<evidence type="ECO:0000256" key="9">
    <source>
        <dbReference type="SAM" id="Phobius"/>
    </source>
</evidence>
<keyword evidence="5 9" id="KW-1133">Transmembrane helix</keyword>
<evidence type="ECO:0000313" key="11">
    <source>
        <dbReference type="EMBL" id="MFC4832150.1"/>
    </source>
</evidence>
<evidence type="ECO:0000256" key="7">
    <source>
        <dbReference type="ARBA" id="ARBA00023136"/>
    </source>
</evidence>
<dbReference type="RefSeq" id="WP_274189726.1">
    <property type="nucleotide sequence ID" value="NZ_BAABHN010000013.1"/>
</dbReference>
<feature type="transmembrane region" description="Helical" evidence="9">
    <location>
        <begin position="247"/>
        <end position="263"/>
    </location>
</feature>
<feature type="transmembrane region" description="Helical" evidence="9">
    <location>
        <begin position="160"/>
        <end position="180"/>
    </location>
</feature>
<keyword evidence="12" id="KW-1185">Reference proteome</keyword>
<evidence type="ECO:0000256" key="5">
    <source>
        <dbReference type="ARBA" id="ARBA00022989"/>
    </source>
</evidence>
<gene>
    <name evidence="11" type="ORF">ACFPEL_06995</name>
</gene>
<feature type="region of interest" description="Disordered" evidence="8">
    <location>
        <begin position="397"/>
        <end position="434"/>
    </location>
</feature>
<proteinExistence type="predicted"/>
<dbReference type="Pfam" id="PF00999">
    <property type="entry name" value="Na_H_Exchanger"/>
    <property type="match status" value="1"/>
</dbReference>
<dbReference type="PANTHER" id="PTHR32507:SF8">
    <property type="entry name" value="CNH1P"/>
    <property type="match status" value="1"/>
</dbReference>
<comment type="caution">
    <text evidence="11">The sequence shown here is derived from an EMBL/GenBank/DDBJ whole genome shotgun (WGS) entry which is preliminary data.</text>
</comment>
<feature type="transmembrane region" description="Helical" evidence="9">
    <location>
        <begin position="90"/>
        <end position="111"/>
    </location>
</feature>
<feature type="transmembrane region" description="Helical" evidence="9">
    <location>
        <begin position="364"/>
        <end position="384"/>
    </location>
</feature>
<feature type="transmembrane region" description="Helical" evidence="9">
    <location>
        <begin position="222"/>
        <end position="241"/>
    </location>
</feature>
<keyword evidence="3" id="KW-0050">Antiport</keyword>
<dbReference type="EMBL" id="JBHSIM010000013">
    <property type="protein sequence ID" value="MFC4832150.1"/>
    <property type="molecule type" value="Genomic_DNA"/>
</dbReference>
<evidence type="ECO:0000259" key="10">
    <source>
        <dbReference type="Pfam" id="PF00999"/>
    </source>
</evidence>
<organism evidence="11 12">
    <name type="scientific">Actinomycetospora chibensis</name>
    <dbReference type="NCBI Taxonomy" id="663606"/>
    <lineage>
        <taxon>Bacteria</taxon>
        <taxon>Bacillati</taxon>
        <taxon>Actinomycetota</taxon>
        <taxon>Actinomycetes</taxon>
        <taxon>Pseudonocardiales</taxon>
        <taxon>Pseudonocardiaceae</taxon>
        <taxon>Actinomycetospora</taxon>
    </lineage>
</organism>
<feature type="transmembrane region" description="Helical" evidence="9">
    <location>
        <begin position="302"/>
        <end position="325"/>
    </location>
</feature>
<name>A0ABV9REK8_9PSEU</name>
<dbReference type="PANTHER" id="PTHR32507">
    <property type="entry name" value="NA(+)/H(+) ANTIPORTER 1"/>
    <property type="match status" value="1"/>
</dbReference>
<reference evidence="12" key="1">
    <citation type="journal article" date="2019" name="Int. J. Syst. Evol. Microbiol.">
        <title>The Global Catalogue of Microorganisms (GCM) 10K type strain sequencing project: providing services to taxonomists for standard genome sequencing and annotation.</title>
        <authorList>
            <consortium name="The Broad Institute Genomics Platform"/>
            <consortium name="The Broad Institute Genome Sequencing Center for Infectious Disease"/>
            <person name="Wu L."/>
            <person name="Ma J."/>
        </authorList>
    </citation>
    <scope>NUCLEOTIDE SEQUENCE [LARGE SCALE GENOMIC DNA]</scope>
    <source>
        <strain evidence="12">CCUG 50347</strain>
    </source>
</reference>
<feature type="transmembrane region" description="Helical" evidence="9">
    <location>
        <begin position="117"/>
        <end position="139"/>
    </location>
</feature>
<dbReference type="Proteomes" id="UP001595909">
    <property type="component" value="Unassembled WGS sequence"/>
</dbReference>
<feature type="domain" description="Cation/H+ exchanger transmembrane" evidence="10">
    <location>
        <begin position="10"/>
        <end position="387"/>
    </location>
</feature>
<evidence type="ECO:0000256" key="4">
    <source>
        <dbReference type="ARBA" id="ARBA00022692"/>
    </source>
</evidence>
<evidence type="ECO:0000256" key="3">
    <source>
        <dbReference type="ARBA" id="ARBA00022449"/>
    </source>
</evidence>
<keyword evidence="7 9" id="KW-0472">Membrane</keyword>
<feature type="transmembrane region" description="Helical" evidence="9">
    <location>
        <begin position="29"/>
        <end position="48"/>
    </location>
</feature>
<sequence>MPVTTAILVVTATIFAWGLVSARLQRADVTAPIVFVAIGSIIAVLGLVDPFTAPERLKPLVELTLVWVLFCDAARVRVSDLRRDMGRDVRLLGIGLPLSVALGWVLALWLVPGLDVWLALLVAAALAPTDAALGVPVVTNRAVPARVRRLITVESGLNDGIVTPLVVAAIAGAASAEGLAGAGGVGMAVAELAIGVVVGVALGFGGGALLRWARRRGWSAEDFAGIAVLALAIGCYLGAVAVGGNGFVAAFCGGLAFGAAAGRRERAETVFLEQASGLVSLLVWMAFGFIAVPIMLRGPDLIVVVYAVLSLTLVRMLPVALALIGTGLDRRTVLFVGWFGPRGLASLVFALLAVEELGPRADPAVLAIGMTVLISVLAHGISAAPPAVRYGNAVSAHGTEPQGAIPDIPVRGLPRRRETDEVQKTGPTPPPPPD</sequence>
<keyword evidence="2" id="KW-0813">Transport</keyword>
<evidence type="ECO:0000256" key="1">
    <source>
        <dbReference type="ARBA" id="ARBA00004651"/>
    </source>
</evidence>
<feature type="transmembrane region" description="Helical" evidence="9">
    <location>
        <begin position="275"/>
        <end position="296"/>
    </location>
</feature>
<keyword evidence="6" id="KW-0406">Ion transport</keyword>
<keyword evidence="4 9" id="KW-0812">Transmembrane</keyword>
<evidence type="ECO:0000256" key="8">
    <source>
        <dbReference type="SAM" id="MobiDB-lite"/>
    </source>
</evidence>
<evidence type="ECO:0000313" key="12">
    <source>
        <dbReference type="Proteomes" id="UP001595909"/>
    </source>
</evidence>
<dbReference type="InterPro" id="IPR006153">
    <property type="entry name" value="Cation/H_exchanger_TM"/>
</dbReference>
<accession>A0ABV9REK8</accession>
<protein>
    <submittedName>
        <fullName evidence="11">Cation:proton antiporter</fullName>
    </submittedName>
</protein>
<feature type="transmembrane region" description="Helical" evidence="9">
    <location>
        <begin position="6"/>
        <end position="22"/>
    </location>
</feature>
<feature type="transmembrane region" description="Helical" evidence="9">
    <location>
        <begin position="192"/>
        <end position="210"/>
    </location>
</feature>